<dbReference type="Proteomes" id="UP000649617">
    <property type="component" value="Unassembled WGS sequence"/>
</dbReference>
<dbReference type="AlphaFoldDB" id="A0A812SXT6"/>
<feature type="region of interest" description="Disordered" evidence="1">
    <location>
        <begin position="15"/>
        <end position="165"/>
    </location>
</feature>
<proteinExistence type="predicted"/>
<evidence type="ECO:0000313" key="3">
    <source>
        <dbReference type="EMBL" id="CAE7494754.1"/>
    </source>
</evidence>
<feature type="compositionally biased region" description="Basic and acidic residues" evidence="1">
    <location>
        <begin position="67"/>
        <end position="89"/>
    </location>
</feature>
<feature type="non-terminal residue" evidence="3">
    <location>
        <position position="1"/>
    </location>
</feature>
<feature type="transmembrane region" description="Helical" evidence="2">
    <location>
        <begin position="323"/>
        <end position="343"/>
    </location>
</feature>
<feature type="compositionally biased region" description="Basic and acidic residues" evidence="1">
    <location>
        <begin position="135"/>
        <end position="151"/>
    </location>
</feature>
<feature type="compositionally biased region" description="Low complexity" evidence="1">
    <location>
        <begin position="117"/>
        <end position="128"/>
    </location>
</feature>
<keyword evidence="2" id="KW-0812">Transmembrane</keyword>
<sequence length="657" mass="70944">AEDDVIAGVEALAADVTGRRERQPLKPRFAFAGAVPAEGEDGEATGSEDSSPASSASQVSSPSPAPKPREVARPETRSLADAEAGRSDDMVQLVDNFVQRFLQPPSGQSPAGEKSKAAATPASASPAAYQVGAHLRGEQSARSELESDRRPSTAKRPSMMCADFSWGNGEDSVLEALGQEIDREDCSLLNEGPSCEASAFLQTGAALHWSESLRTEPSASEIREPPSFLELQEETATEAAVGEVHSSSSSEEVGEVQAQKAQKVGEVHLDRSHELLREWQEEGVDVYSASQGAPSVSTLASEATEALQSFRPHPSKDLASFPILWIALLILTFVATVVVLLYLGLWKIPLEEQVPQWLPEALSQDLVSREVAPKLVEEGLQEPEPKVEPKQPQKPQKPQESQVQEQLTELVRQAVACTEANLEQILPSAAGYDCALSKPVSSGQPLKLLCRIEGALPGGPPPLGLLRAPLSQRSCVCFRAVAEGSAPKKAAEAVDFQVSLVGAPWIRIDVQGHEVKLLNAEGAYTPYQVFGDLPKHWKNFVSPERDSKFLFGLPSPQPPAPEGQFRFREDVLQVGSEVVLCGELIRDSSGRVFLQPWQAQSDGADAFLRTSWELDGCPDLERPHVLATTDATLMEPAQTQETLRAESCFDDFSMMVP</sequence>
<evidence type="ECO:0000256" key="1">
    <source>
        <dbReference type="SAM" id="MobiDB-lite"/>
    </source>
</evidence>
<keyword evidence="2" id="KW-0472">Membrane</keyword>
<keyword evidence="2" id="KW-1133">Transmembrane helix</keyword>
<organism evidence="3 4">
    <name type="scientific">Symbiodinium pilosum</name>
    <name type="common">Dinoflagellate</name>
    <dbReference type="NCBI Taxonomy" id="2952"/>
    <lineage>
        <taxon>Eukaryota</taxon>
        <taxon>Sar</taxon>
        <taxon>Alveolata</taxon>
        <taxon>Dinophyceae</taxon>
        <taxon>Suessiales</taxon>
        <taxon>Symbiodiniaceae</taxon>
        <taxon>Symbiodinium</taxon>
    </lineage>
</organism>
<evidence type="ECO:0000313" key="4">
    <source>
        <dbReference type="Proteomes" id="UP000649617"/>
    </source>
</evidence>
<gene>
    <name evidence="3" type="ORF">SPIL2461_LOCUS12759</name>
</gene>
<comment type="caution">
    <text evidence="3">The sequence shown here is derived from an EMBL/GenBank/DDBJ whole genome shotgun (WGS) entry which is preliminary data.</text>
</comment>
<dbReference type="OrthoDB" id="429631at2759"/>
<feature type="compositionally biased region" description="Basic and acidic residues" evidence="1">
    <location>
        <begin position="378"/>
        <end position="391"/>
    </location>
</feature>
<accession>A0A812SXT6</accession>
<dbReference type="EMBL" id="CAJNIZ010026747">
    <property type="protein sequence ID" value="CAE7494754.1"/>
    <property type="molecule type" value="Genomic_DNA"/>
</dbReference>
<protein>
    <submittedName>
        <fullName evidence="3">Uncharacterized protein</fullName>
    </submittedName>
</protein>
<evidence type="ECO:0000256" key="2">
    <source>
        <dbReference type="SAM" id="Phobius"/>
    </source>
</evidence>
<feature type="compositionally biased region" description="Low complexity" evidence="1">
    <location>
        <begin position="50"/>
        <end position="62"/>
    </location>
</feature>
<feature type="compositionally biased region" description="Low complexity" evidence="1">
    <location>
        <begin position="393"/>
        <end position="403"/>
    </location>
</feature>
<reference evidence="3" key="1">
    <citation type="submission" date="2021-02" db="EMBL/GenBank/DDBJ databases">
        <authorList>
            <person name="Dougan E. K."/>
            <person name="Rhodes N."/>
            <person name="Thang M."/>
            <person name="Chan C."/>
        </authorList>
    </citation>
    <scope>NUCLEOTIDE SEQUENCE</scope>
</reference>
<feature type="region of interest" description="Disordered" evidence="1">
    <location>
        <begin position="378"/>
        <end position="403"/>
    </location>
</feature>
<keyword evidence="4" id="KW-1185">Reference proteome</keyword>
<name>A0A812SXT6_SYMPI</name>